<dbReference type="EMBL" id="RCHS01002976">
    <property type="protein sequence ID" value="RMX44553.1"/>
    <property type="molecule type" value="Genomic_DNA"/>
</dbReference>
<protein>
    <submittedName>
        <fullName evidence="1">Uncharacterized protein</fullName>
    </submittedName>
</protein>
<evidence type="ECO:0000313" key="2">
    <source>
        <dbReference type="Proteomes" id="UP000275408"/>
    </source>
</evidence>
<keyword evidence="2" id="KW-1185">Reference proteome</keyword>
<comment type="caution">
    <text evidence="1">The sequence shown here is derived from an EMBL/GenBank/DDBJ whole genome shotgun (WGS) entry which is preliminary data.</text>
</comment>
<proteinExistence type="predicted"/>
<evidence type="ECO:0000313" key="1">
    <source>
        <dbReference type="EMBL" id="RMX44553.1"/>
    </source>
</evidence>
<accession>A0A3M6TT29</accession>
<feature type="non-terminal residue" evidence="1">
    <location>
        <position position="61"/>
    </location>
</feature>
<dbReference type="AlphaFoldDB" id="A0A3M6TT29"/>
<dbReference type="Proteomes" id="UP000275408">
    <property type="component" value="Unassembled WGS sequence"/>
</dbReference>
<sequence length="61" mass="7120">MAHFSKERYRLCKVQSKLANSCHNNDAWLLKQWDKVGARFVRGTQFGNPIKCSFCEKVEKS</sequence>
<gene>
    <name evidence="1" type="ORF">pdam_00018118</name>
</gene>
<organism evidence="1 2">
    <name type="scientific">Pocillopora damicornis</name>
    <name type="common">Cauliflower coral</name>
    <name type="synonym">Millepora damicornis</name>
    <dbReference type="NCBI Taxonomy" id="46731"/>
    <lineage>
        <taxon>Eukaryota</taxon>
        <taxon>Metazoa</taxon>
        <taxon>Cnidaria</taxon>
        <taxon>Anthozoa</taxon>
        <taxon>Hexacorallia</taxon>
        <taxon>Scleractinia</taxon>
        <taxon>Astrocoeniina</taxon>
        <taxon>Pocilloporidae</taxon>
        <taxon>Pocillopora</taxon>
    </lineage>
</organism>
<reference evidence="1 2" key="1">
    <citation type="journal article" date="2018" name="Sci. Rep.">
        <title>Comparative analysis of the Pocillopora damicornis genome highlights role of immune system in coral evolution.</title>
        <authorList>
            <person name="Cunning R."/>
            <person name="Bay R.A."/>
            <person name="Gillette P."/>
            <person name="Baker A.C."/>
            <person name="Traylor-Knowles N."/>
        </authorList>
    </citation>
    <scope>NUCLEOTIDE SEQUENCE [LARGE SCALE GENOMIC DNA]</scope>
    <source>
        <strain evidence="1">RSMAS</strain>
        <tissue evidence="1">Whole animal</tissue>
    </source>
</reference>
<name>A0A3M6TT29_POCDA</name>